<name>A0A0B1PX87_9HYPH</name>
<dbReference type="EMBL" id="JRFJ01000007">
    <property type="protein sequence ID" value="KHJ53123.1"/>
    <property type="molecule type" value="Genomic_DNA"/>
</dbReference>
<dbReference type="Proteomes" id="UP000030826">
    <property type="component" value="Unassembled WGS sequence"/>
</dbReference>
<dbReference type="Gene3D" id="3.60.15.10">
    <property type="entry name" value="Ribonuclease Z/Hydroxyacylglutathione hydrolase-like"/>
    <property type="match status" value="1"/>
</dbReference>
<dbReference type="RefSeq" id="WP_039195738.1">
    <property type="nucleotide sequence ID" value="NZ_JRFJ01000007.1"/>
</dbReference>
<evidence type="ECO:0000313" key="3">
    <source>
        <dbReference type="Proteomes" id="UP000030826"/>
    </source>
</evidence>
<comment type="caution">
    <text evidence="2">The sequence shown here is derived from an EMBL/GenBank/DDBJ whole genome shotgun (WGS) entry which is preliminary data.</text>
</comment>
<evidence type="ECO:0000313" key="2">
    <source>
        <dbReference type="EMBL" id="KHJ53123.1"/>
    </source>
</evidence>
<proteinExistence type="predicted"/>
<organism evidence="2 3">
    <name type="scientific">Aureimonas altamirensis</name>
    <dbReference type="NCBI Taxonomy" id="370622"/>
    <lineage>
        <taxon>Bacteria</taxon>
        <taxon>Pseudomonadati</taxon>
        <taxon>Pseudomonadota</taxon>
        <taxon>Alphaproteobacteria</taxon>
        <taxon>Hyphomicrobiales</taxon>
        <taxon>Aurantimonadaceae</taxon>
        <taxon>Aureimonas</taxon>
    </lineage>
</organism>
<dbReference type="STRING" id="370622.LA66_19090"/>
<reference evidence="2 3" key="1">
    <citation type="submission" date="2014-09" db="EMBL/GenBank/DDBJ databases">
        <title>Isolation and characterization of Aurantimonas altamirensis ON-56566 from clinical sample following a dog bite.</title>
        <authorList>
            <person name="Eshaghi A."/>
            <person name="Li A."/>
            <person name="Shahinas D."/>
            <person name="Bahn P."/>
            <person name="Kus J.V."/>
            <person name="Patel S.N."/>
        </authorList>
    </citation>
    <scope>NUCLEOTIDE SEQUENCE [LARGE SCALE GENOMIC DNA]</scope>
    <source>
        <strain evidence="2 3">ON-56566</strain>
    </source>
</reference>
<dbReference type="PANTHER" id="PTHR42663">
    <property type="entry name" value="HYDROLASE C777.06C-RELATED-RELATED"/>
    <property type="match status" value="1"/>
</dbReference>
<dbReference type="InterPro" id="IPR036866">
    <property type="entry name" value="RibonucZ/Hydroxyglut_hydro"/>
</dbReference>
<dbReference type="PANTHER" id="PTHR42663:SF6">
    <property type="entry name" value="HYDROLASE C777.06C-RELATED"/>
    <property type="match status" value="1"/>
</dbReference>
<accession>A0A0B1PX87</accession>
<dbReference type="Pfam" id="PF12706">
    <property type="entry name" value="Lactamase_B_2"/>
    <property type="match status" value="1"/>
</dbReference>
<dbReference type="InterPro" id="IPR001279">
    <property type="entry name" value="Metallo-B-lactamas"/>
</dbReference>
<evidence type="ECO:0000259" key="1">
    <source>
        <dbReference type="SMART" id="SM00849"/>
    </source>
</evidence>
<dbReference type="AlphaFoldDB" id="A0A0B1PX87"/>
<feature type="domain" description="Metallo-beta-lactamase" evidence="1">
    <location>
        <begin position="51"/>
        <end position="215"/>
    </location>
</feature>
<dbReference type="SUPFAM" id="SSF56281">
    <property type="entry name" value="Metallo-hydrolase/oxidoreductase"/>
    <property type="match status" value="1"/>
</dbReference>
<sequence length="269" mass="29655">MSERLELTILGCGSSPGVPRVNGDWGACDPAQPRNRRRRAAALVRRYGPDGVTTVAIDCGPDFRNQMLDAEVRHLDAVVLTHPHADHIHGIDDVRGFAQDRRGLVPVFADEPTFARVFEAFAYCFQTPEGSNYPPIVEHVPIWAGQPFAIEGAGGPITLRPFHQVHGRILSLGFRIGDIAYCSDVSDFPAAAIEEISGAELLIIDALQRRPHPSHLSLDEALQWIGRLNVGRAVLTHMHTPLDYDTLCAELPPHVRPAYDGQTFDFPIH</sequence>
<dbReference type="SMART" id="SM00849">
    <property type="entry name" value="Lactamase_B"/>
    <property type="match status" value="1"/>
</dbReference>
<gene>
    <name evidence="2" type="ORF">LA66_19090</name>
</gene>
<dbReference type="CDD" id="cd16279">
    <property type="entry name" value="metallo-hydrolase-like_MBL-fold"/>
    <property type="match status" value="1"/>
</dbReference>
<dbReference type="OrthoDB" id="9781189at2"/>
<protein>
    <submittedName>
        <fullName evidence="2">PhnP</fullName>
    </submittedName>
</protein>